<comment type="caution">
    <text evidence="6">The sequence shown here is derived from an EMBL/GenBank/DDBJ whole genome shotgun (WGS) entry which is preliminary data.</text>
</comment>
<dbReference type="SUPFAM" id="SSF158442">
    <property type="entry name" value="DsbB-like"/>
    <property type="match status" value="1"/>
</dbReference>
<dbReference type="AlphaFoldDB" id="A0A9X2EK83"/>
<dbReference type="GO" id="GO:0016020">
    <property type="term" value="C:membrane"/>
    <property type="evidence" value="ECO:0007669"/>
    <property type="project" value="UniProtKB-SubCell"/>
</dbReference>
<feature type="transmembrane region" description="Helical" evidence="5">
    <location>
        <begin position="103"/>
        <end position="124"/>
    </location>
</feature>
<evidence type="ECO:0000256" key="3">
    <source>
        <dbReference type="ARBA" id="ARBA00022989"/>
    </source>
</evidence>
<keyword evidence="2 5" id="KW-0812">Transmembrane</keyword>
<keyword evidence="3 5" id="KW-1133">Transmembrane helix</keyword>
<evidence type="ECO:0000313" key="7">
    <source>
        <dbReference type="Proteomes" id="UP001139028"/>
    </source>
</evidence>
<evidence type="ECO:0000256" key="5">
    <source>
        <dbReference type="SAM" id="Phobius"/>
    </source>
</evidence>
<protein>
    <submittedName>
        <fullName evidence="6">Disulfide bond formation protein B</fullName>
    </submittedName>
</protein>
<dbReference type="Proteomes" id="UP001139028">
    <property type="component" value="Unassembled WGS sequence"/>
</dbReference>
<keyword evidence="7" id="KW-1185">Reference proteome</keyword>
<dbReference type="Pfam" id="PF02600">
    <property type="entry name" value="DsbB"/>
    <property type="match status" value="1"/>
</dbReference>
<comment type="subcellular location">
    <subcellularLocation>
        <location evidence="1">Membrane</location>
        <topology evidence="1">Multi-pass membrane protein</topology>
    </subcellularLocation>
</comment>
<dbReference type="RefSeq" id="WP_252465200.1">
    <property type="nucleotide sequence ID" value="NZ_JALBWM010000014.1"/>
</dbReference>
<accession>A0A9X2EK83</accession>
<evidence type="ECO:0000256" key="2">
    <source>
        <dbReference type="ARBA" id="ARBA00022692"/>
    </source>
</evidence>
<dbReference type="InterPro" id="IPR003752">
    <property type="entry name" value="DiS_bond_form_DsbB/BdbC"/>
</dbReference>
<sequence>MDGTFRNLNALGMVIICGVLALTEYFQLIGGEMPCPLCLLQRAGLVGVLFGLLLNLIYGPRPQHYSLAMLAALLGAATALRQISLHVIPGTPGYGGPLMGYHYYTWAFLLFCLIITGIAIISAFEKQYKKPTFISFRNQSQPGKTAIVITFAIVATNILVTFAECGPSICPDNPDDYWLFGFYRTL</sequence>
<dbReference type="InterPro" id="IPR023380">
    <property type="entry name" value="DsbB-like_sf"/>
</dbReference>
<feature type="transmembrane region" description="Helical" evidence="5">
    <location>
        <begin position="145"/>
        <end position="163"/>
    </location>
</feature>
<dbReference type="EMBL" id="JALBWM010000014">
    <property type="protein sequence ID" value="MCO1333754.1"/>
    <property type="molecule type" value="Genomic_DNA"/>
</dbReference>
<keyword evidence="4 5" id="KW-0472">Membrane</keyword>
<evidence type="ECO:0000256" key="4">
    <source>
        <dbReference type="ARBA" id="ARBA00023136"/>
    </source>
</evidence>
<gene>
    <name evidence="6" type="ORF">MO867_05300</name>
</gene>
<dbReference type="GO" id="GO:0006457">
    <property type="term" value="P:protein folding"/>
    <property type="evidence" value="ECO:0007669"/>
    <property type="project" value="InterPro"/>
</dbReference>
<dbReference type="GO" id="GO:0015035">
    <property type="term" value="F:protein-disulfide reductase activity"/>
    <property type="evidence" value="ECO:0007669"/>
    <property type="project" value="InterPro"/>
</dbReference>
<reference evidence="6" key="1">
    <citation type="journal article" date="2022" name="Arch. Microbiol.">
        <title>Microbulbifer okhotskensis sp. nov., isolated from a deep bottom sediment of the Okhotsk Sea.</title>
        <authorList>
            <person name="Romanenko L."/>
            <person name="Kurilenko V."/>
            <person name="Otstavnykh N."/>
            <person name="Velansky P."/>
            <person name="Isaeva M."/>
            <person name="Mikhailov V."/>
        </authorList>
    </citation>
    <scope>NUCLEOTIDE SEQUENCE</scope>
    <source>
        <strain evidence="6">OS29</strain>
    </source>
</reference>
<feature type="transmembrane region" description="Helical" evidence="5">
    <location>
        <begin position="65"/>
        <end position="83"/>
    </location>
</feature>
<organism evidence="6 7">
    <name type="scientific">Microbulbifer okhotskensis</name>
    <dbReference type="NCBI Taxonomy" id="2926617"/>
    <lineage>
        <taxon>Bacteria</taxon>
        <taxon>Pseudomonadati</taxon>
        <taxon>Pseudomonadota</taxon>
        <taxon>Gammaproteobacteria</taxon>
        <taxon>Cellvibrionales</taxon>
        <taxon>Microbulbiferaceae</taxon>
        <taxon>Microbulbifer</taxon>
    </lineage>
</organism>
<proteinExistence type="predicted"/>
<name>A0A9X2EK83_9GAMM</name>
<evidence type="ECO:0000256" key="1">
    <source>
        <dbReference type="ARBA" id="ARBA00004141"/>
    </source>
</evidence>
<evidence type="ECO:0000313" key="6">
    <source>
        <dbReference type="EMBL" id="MCO1333754.1"/>
    </source>
</evidence>
<feature type="transmembrane region" description="Helical" evidence="5">
    <location>
        <begin position="7"/>
        <end position="27"/>
    </location>
</feature>
<feature type="transmembrane region" description="Helical" evidence="5">
    <location>
        <begin position="39"/>
        <end position="58"/>
    </location>
</feature>
<dbReference type="Gene3D" id="1.20.1550.10">
    <property type="entry name" value="DsbB-like"/>
    <property type="match status" value="1"/>
</dbReference>